<dbReference type="RefSeq" id="WP_200674206.1">
    <property type="nucleotide sequence ID" value="NZ_JAACYA010000002.1"/>
</dbReference>
<gene>
    <name evidence="2" type="ORF">GWK41_06905</name>
</gene>
<sequence length="96" mass="10825">MDKAGSLRLHQGTPESILAQVGDLHASDIILLLFLITGLGIITYLFLVWKNNKKPPEERRSNFALFLIALNAGFFATVMFFVYRVVVIGLKYLMSH</sequence>
<evidence type="ECO:0000313" key="2">
    <source>
        <dbReference type="EMBL" id="MBK3332794.1"/>
    </source>
</evidence>
<dbReference type="EMBL" id="JAACYA010000002">
    <property type="protein sequence ID" value="MBK3332794.1"/>
    <property type="molecule type" value="Genomic_DNA"/>
</dbReference>
<proteinExistence type="predicted"/>
<name>A0ABS1GIM0_9AQUI</name>
<keyword evidence="1" id="KW-0472">Membrane</keyword>
<evidence type="ECO:0000256" key="1">
    <source>
        <dbReference type="SAM" id="Phobius"/>
    </source>
</evidence>
<reference evidence="2 3" key="1">
    <citation type="journal article" date="2021" name="Syst. Appl. Microbiol.">
        <title>Persephonella atlantica sp. nov.: How to adapt to physico-chemical gradients in high temperature hydrothermal habitats.</title>
        <authorList>
            <person name="Francois D.X."/>
            <person name="Godfroy A."/>
            <person name="Mathien C."/>
            <person name="Aube J."/>
            <person name="Cathalot C."/>
            <person name="Lesongeur F."/>
            <person name="L'Haridon S."/>
            <person name="Philippon X."/>
            <person name="Roussel E.G."/>
        </authorList>
    </citation>
    <scope>NUCLEOTIDE SEQUENCE [LARGE SCALE GENOMIC DNA]</scope>
    <source>
        <strain evidence="2 3">MO1340</strain>
    </source>
</reference>
<feature type="transmembrane region" description="Helical" evidence="1">
    <location>
        <begin position="61"/>
        <end position="86"/>
    </location>
</feature>
<keyword evidence="1" id="KW-0812">Transmembrane</keyword>
<comment type="caution">
    <text evidence="2">The sequence shown here is derived from an EMBL/GenBank/DDBJ whole genome shotgun (WGS) entry which is preliminary data.</text>
</comment>
<dbReference type="Proteomes" id="UP000772812">
    <property type="component" value="Unassembled WGS sequence"/>
</dbReference>
<evidence type="ECO:0000313" key="3">
    <source>
        <dbReference type="Proteomes" id="UP000772812"/>
    </source>
</evidence>
<protein>
    <submittedName>
        <fullName evidence="2">Uncharacterized protein</fullName>
    </submittedName>
</protein>
<keyword evidence="3" id="KW-1185">Reference proteome</keyword>
<organism evidence="2 3">
    <name type="scientific">Persephonella atlantica</name>
    <dbReference type="NCBI Taxonomy" id="2699429"/>
    <lineage>
        <taxon>Bacteria</taxon>
        <taxon>Pseudomonadati</taxon>
        <taxon>Aquificota</taxon>
        <taxon>Aquificia</taxon>
        <taxon>Aquificales</taxon>
        <taxon>Hydrogenothermaceae</taxon>
        <taxon>Persephonella</taxon>
    </lineage>
</organism>
<accession>A0ABS1GIM0</accession>
<keyword evidence="1" id="KW-1133">Transmembrane helix</keyword>
<feature type="transmembrane region" description="Helical" evidence="1">
    <location>
        <begin position="29"/>
        <end position="49"/>
    </location>
</feature>